<comment type="caution">
    <text evidence="1">The sequence shown here is derived from an EMBL/GenBank/DDBJ whole genome shotgun (WGS) entry which is preliminary data.</text>
</comment>
<proteinExistence type="predicted"/>
<name>A0ACA9MV66_9GLOM</name>
<evidence type="ECO:0000313" key="2">
    <source>
        <dbReference type="Proteomes" id="UP000789702"/>
    </source>
</evidence>
<evidence type="ECO:0000313" key="1">
    <source>
        <dbReference type="EMBL" id="CAG8614630.1"/>
    </source>
</evidence>
<reference evidence="1" key="1">
    <citation type="submission" date="2021-06" db="EMBL/GenBank/DDBJ databases">
        <authorList>
            <person name="Kallberg Y."/>
            <person name="Tangrot J."/>
            <person name="Rosling A."/>
        </authorList>
    </citation>
    <scope>NUCLEOTIDE SEQUENCE</scope>
    <source>
        <strain evidence="1">IL203A</strain>
    </source>
</reference>
<protein>
    <submittedName>
        <fullName evidence="1">5040_t:CDS:1</fullName>
    </submittedName>
</protein>
<sequence>KMSDITKTTITQGQASPVTADTVLTSAQDAESQNPISRVVVIAIDQSEHSQNAFDWAIKNFLRKDGDLVVLVNVRPIPTVPGQYSALGASYMDFTEVVASLEEQVSLRSSICMTHRVSSHTLLKEFSAKLKSHDFACQAIAMRGDARDEIVRKVSELKASALIVGSRGLGALKRIFLGSVSDYCSHHCDCTVIIVKTTEQESSV</sequence>
<gene>
    <name evidence="1" type="ORF">DHETER_LOCUS7774</name>
</gene>
<dbReference type="Proteomes" id="UP000789702">
    <property type="component" value="Unassembled WGS sequence"/>
</dbReference>
<feature type="non-terminal residue" evidence="1">
    <location>
        <position position="1"/>
    </location>
</feature>
<dbReference type="EMBL" id="CAJVPU010011424">
    <property type="protein sequence ID" value="CAG8614630.1"/>
    <property type="molecule type" value="Genomic_DNA"/>
</dbReference>
<accession>A0ACA9MV66</accession>
<organism evidence="1 2">
    <name type="scientific">Dentiscutata heterogama</name>
    <dbReference type="NCBI Taxonomy" id="1316150"/>
    <lineage>
        <taxon>Eukaryota</taxon>
        <taxon>Fungi</taxon>
        <taxon>Fungi incertae sedis</taxon>
        <taxon>Mucoromycota</taxon>
        <taxon>Glomeromycotina</taxon>
        <taxon>Glomeromycetes</taxon>
        <taxon>Diversisporales</taxon>
        <taxon>Gigasporaceae</taxon>
        <taxon>Dentiscutata</taxon>
    </lineage>
</organism>
<keyword evidence="2" id="KW-1185">Reference proteome</keyword>